<sequence length="821" mass="91156">MPPLSDDELRKLDMNDSGGSQTNNNGGPNMRGRDNRAVEDADVYDFETLQAALHDDEEHDDGLGDQLDEEGDDLNDETFGSGPIGQDFDFASSTEKFNSAVINEDEAFFSKRKFNDERTRSRDAQGSMAQISGRQAGHSTGDMRTGVHRQYVDSSPVTQSIWGNFAGNLSSERGFGSIGGTGNLSPFATGARPQSHQQKQSYTPSPPPGLSPSSSFGHQQRRSQPVLLEDIEAELQRQATTGRFRQETPRYLRENADMGKKMLSLAEVEAAMVGGGRAAGHSMFQQPPQSSQTSFARDQEFRSASYGKSELAPTLQERDTHVKPTHEKSRYSGLMTQHDKDFINRIQMAQLATEDPFTEDFYYQVFTSLRQRAGLPTWSTTHITGDTGKGGRGRREENAVQRMQQQLQRIVNEAKRRPKHTQGVVSLEGALGKITSLTVRNPRQVLQVSDKKSSSGHEADQVSSEQKPSSAAVSSVKPSIPSVNGHRRTLKAVESLYLIVLELEQMRRQGVPRSKTGYQDKQEEDVDAWKAKYAEVVDKLWNSLEVLDSADNSTPLLVSILSVNKGKKLIPRIVRHLNSDQNLTMITVIVANFARLQVCRHVIYPGTMVADAEEAKRQQFVTFEDVELFMNTTVPPLLAFIAEVPLRVVNGLLQVFMEKNDIETIARSRPGLAFLTMLLSRAEILKQGGGSLLGLGPPNAEELAQWQEMYARLYNSLKGRYASIFPSLYYLVPSHPGTSMMQISLELDDMYVWQFLAAIAVGASMDEQHILVTEVRDRVMENIVLANSNRLAPGQATHRINNVNLFLHALGLDASQVSVPR</sequence>
<feature type="compositionally biased region" description="Polar residues" evidence="7">
    <location>
        <begin position="17"/>
        <end position="27"/>
    </location>
</feature>
<feature type="compositionally biased region" description="Basic and acidic residues" evidence="7">
    <location>
        <begin position="316"/>
        <end position="329"/>
    </location>
</feature>
<keyword evidence="6" id="KW-0539">Nucleus</keyword>
<evidence type="ECO:0000256" key="6">
    <source>
        <dbReference type="ARBA" id="ARBA00023242"/>
    </source>
</evidence>
<proteinExistence type="inferred from homology"/>
<feature type="region of interest" description="Disordered" evidence="7">
    <location>
        <begin position="113"/>
        <end position="152"/>
    </location>
</feature>
<gene>
    <name evidence="9" type="ORF">EC973_005188</name>
</gene>
<dbReference type="EMBL" id="JABAYA010000003">
    <property type="protein sequence ID" value="KAF7732292.1"/>
    <property type="molecule type" value="Genomic_DNA"/>
</dbReference>
<comment type="similarity">
    <text evidence="3">Belongs to the PAT1 family.</text>
</comment>
<keyword evidence="10" id="KW-1185">Reference proteome</keyword>
<dbReference type="PANTHER" id="PTHR21551:SF0">
    <property type="entry name" value="PROTEIN ASSOCIATED WITH TOPO II RELATED-1, ISOFORM A"/>
    <property type="match status" value="1"/>
</dbReference>
<dbReference type="GO" id="GO:0003723">
    <property type="term" value="F:RNA binding"/>
    <property type="evidence" value="ECO:0007669"/>
    <property type="project" value="UniProtKB-KW"/>
</dbReference>
<dbReference type="GO" id="GO:0000290">
    <property type="term" value="P:deadenylation-dependent decapping of nuclear-transcribed mRNA"/>
    <property type="evidence" value="ECO:0007669"/>
    <property type="project" value="InterPro"/>
</dbReference>
<feature type="region of interest" description="Disordered" evidence="7">
    <location>
        <begin position="306"/>
        <end position="329"/>
    </location>
</feature>
<feature type="compositionally biased region" description="Low complexity" evidence="7">
    <location>
        <begin position="467"/>
        <end position="483"/>
    </location>
</feature>
<evidence type="ECO:0000256" key="4">
    <source>
        <dbReference type="ARBA" id="ARBA00022490"/>
    </source>
</evidence>
<dbReference type="AlphaFoldDB" id="A0A8H7EUK3"/>
<accession>A0A8H7EUK3</accession>
<dbReference type="InterPro" id="IPR039900">
    <property type="entry name" value="Pat1-like"/>
</dbReference>
<evidence type="ECO:0000256" key="3">
    <source>
        <dbReference type="ARBA" id="ARBA00009138"/>
    </source>
</evidence>
<feature type="compositionally biased region" description="Basic and acidic residues" evidence="7">
    <location>
        <begin position="449"/>
        <end position="460"/>
    </location>
</feature>
<dbReference type="GO" id="GO:0005634">
    <property type="term" value="C:nucleus"/>
    <property type="evidence" value="ECO:0007669"/>
    <property type="project" value="UniProtKB-SubCell"/>
</dbReference>
<feature type="region of interest" description="Disordered" evidence="7">
    <location>
        <begin position="442"/>
        <end position="483"/>
    </location>
</feature>
<keyword evidence="5" id="KW-0694">RNA-binding</keyword>
<feature type="region of interest" description="Disordered" evidence="7">
    <location>
        <begin position="1"/>
        <end position="85"/>
    </location>
</feature>
<protein>
    <recommendedName>
        <fullName evidence="8">mRNA decay factor PAT1 domain-containing protein</fullName>
    </recommendedName>
</protein>
<dbReference type="OrthoDB" id="74835at2759"/>
<dbReference type="Proteomes" id="UP000605846">
    <property type="component" value="Unassembled WGS sequence"/>
</dbReference>
<feature type="compositionally biased region" description="Acidic residues" evidence="7">
    <location>
        <begin position="66"/>
        <end position="76"/>
    </location>
</feature>
<evidence type="ECO:0000256" key="7">
    <source>
        <dbReference type="SAM" id="MobiDB-lite"/>
    </source>
</evidence>
<dbReference type="Pfam" id="PF09770">
    <property type="entry name" value="PAT1"/>
    <property type="match status" value="2"/>
</dbReference>
<evidence type="ECO:0000313" key="10">
    <source>
        <dbReference type="Proteomes" id="UP000605846"/>
    </source>
</evidence>
<feature type="domain" description="mRNA decay factor PAT1" evidence="8">
    <location>
        <begin position="55"/>
        <end position="164"/>
    </location>
</feature>
<reference evidence="9" key="1">
    <citation type="submission" date="2020-01" db="EMBL/GenBank/DDBJ databases">
        <title>Genome Sequencing of Three Apophysomyces-Like Fungal Strains Confirms a Novel Fungal Genus in the Mucoromycota with divergent Burkholderia-like Endosymbiotic Bacteria.</title>
        <authorList>
            <person name="Stajich J.E."/>
            <person name="Macias A.M."/>
            <person name="Carter-House D."/>
            <person name="Lovett B."/>
            <person name="Kasson L.R."/>
            <person name="Berry K."/>
            <person name="Grigoriev I."/>
            <person name="Chang Y."/>
            <person name="Spatafora J."/>
            <person name="Kasson M.T."/>
        </authorList>
    </citation>
    <scope>NUCLEOTIDE SEQUENCE</scope>
    <source>
        <strain evidence="9">NRRL A-21654</strain>
    </source>
</reference>
<comment type="caution">
    <text evidence="9">The sequence shown here is derived from an EMBL/GenBank/DDBJ whole genome shotgun (WGS) entry which is preliminary data.</text>
</comment>
<evidence type="ECO:0000256" key="2">
    <source>
        <dbReference type="ARBA" id="ARBA00004201"/>
    </source>
</evidence>
<dbReference type="GO" id="GO:0000932">
    <property type="term" value="C:P-body"/>
    <property type="evidence" value="ECO:0007669"/>
    <property type="project" value="UniProtKB-SubCell"/>
</dbReference>
<feature type="domain" description="mRNA decay factor PAT1" evidence="8">
    <location>
        <begin position="329"/>
        <end position="814"/>
    </location>
</feature>
<dbReference type="PANTHER" id="PTHR21551">
    <property type="entry name" value="TOPOISOMERASE II-ASSOCIATED PROTEIN PAT1"/>
    <property type="match status" value="1"/>
</dbReference>
<evidence type="ECO:0000259" key="8">
    <source>
        <dbReference type="Pfam" id="PF09770"/>
    </source>
</evidence>
<feature type="compositionally biased region" description="Polar residues" evidence="7">
    <location>
        <begin position="192"/>
        <end position="203"/>
    </location>
</feature>
<name>A0A8H7EUK3_9FUNG</name>
<evidence type="ECO:0000256" key="5">
    <source>
        <dbReference type="ARBA" id="ARBA00022884"/>
    </source>
</evidence>
<organism evidence="9 10">
    <name type="scientific">Apophysomyces ossiformis</name>
    <dbReference type="NCBI Taxonomy" id="679940"/>
    <lineage>
        <taxon>Eukaryota</taxon>
        <taxon>Fungi</taxon>
        <taxon>Fungi incertae sedis</taxon>
        <taxon>Mucoromycota</taxon>
        <taxon>Mucoromycotina</taxon>
        <taxon>Mucoromycetes</taxon>
        <taxon>Mucorales</taxon>
        <taxon>Mucorineae</taxon>
        <taxon>Mucoraceae</taxon>
        <taxon>Apophysomyces</taxon>
    </lineage>
</organism>
<feature type="compositionally biased region" description="Basic and acidic residues" evidence="7">
    <location>
        <begin position="113"/>
        <end position="123"/>
    </location>
</feature>
<dbReference type="InterPro" id="IPR019167">
    <property type="entry name" value="PAT1_dom"/>
</dbReference>
<keyword evidence="4" id="KW-0963">Cytoplasm</keyword>
<evidence type="ECO:0000256" key="1">
    <source>
        <dbReference type="ARBA" id="ARBA00004123"/>
    </source>
</evidence>
<comment type="subcellular location">
    <subcellularLocation>
        <location evidence="2">Cytoplasm</location>
        <location evidence="2">P-body</location>
    </subcellularLocation>
    <subcellularLocation>
        <location evidence="1">Nucleus</location>
    </subcellularLocation>
</comment>
<dbReference type="GO" id="GO:0033962">
    <property type="term" value="P:P-body assembly"/>
    <property type="evidence" value="ECO:0007669"/>
    <property type="project" value="TreeGrafter"/>
</dbReference>
<feature type="region of interest" description="Disordered" evidence="7">
    <location>
        <begin position="180"/>
        <end position="223"/>
    </location>
</feature>
<evidence type="ECO:0000313" key="9">
    <source>
        <dbReference type="EMBL" id="KAF7732292.1"/>
    </source>
</evidence>